<dbReference type="AlphaFoldDB" id="A0A7W9FP39"/>
<keyword evidence="1" id="KW-1133">Transmembrane helix</keyword>
<protein>
    <submittedName>
        <fullName evidence="3">Putative membrane protein</fullName>
    </submittedName>
</protein>
<sequence length="346" mass="36983">MNDAAEPAVAPDFLRRHADLTPASAPRGPRIALLDLVRGGALVAMAIYHGAWDLSFFRLVAIDVNEGGWRIFARLIAGTFLLLSGAALALATRNGLRWRPYLRRTGMIALAAVLVTAATYFVMGEGFVFFGILHEIALASLLAIPFLAAPLSLVGLAAAVVFALPFFWRHAVFSAPPLWWVGLAPTPPPSFDYVPVFPWFGLVLAGLLFGRLMIAGGLDRRLAAVGLPRPFRPLAFAGRHSLIVYLVHQPILIGLAFVTATVILPNHGVTEFRSQCEAACGANGQPDSVCRPYCACIVDGLREAGELGPAVAGMLTPTGQDRLQTVIGVCRTEVLGPPVEREVPPP</sequence>
<name>A0A7W9FP39_9HYPH</name>
<dbReference type="EMBL" id="JACHOO010000007">
    <property type="protein sequence ID" value="MBB5754188.1"/>
    <property type="molecule type" value="Genomic_DNA"/>
</dbReference>
<feature type="domain" description="Heparan-alpha-glucosaminide N-acetyltransferase catalytic" evidence="2">
    <location>
        <begin position="30"/>
        <end position="250"/>
    </location>
</feature>
<reference evidence="3 4" key="1">
    <citation type="submission" date="2020-08" db="EMBL/GenBank/DDBJ databases">
        <title>Genomic Encyclopedia of Type Strains, Phase IV (KMG-IV): sequencing the most valuable type-strain genomes for metagenomic binning, comparative biology and taxonomic classification.</title>
        <authorList>
            <person name="Goeker M."/>
        </authorList>
    </citation>
    <scope>NUCLEOTIDE SEQUENCE [LARGE SCALE GENOMIC DNA]</scope>
    <source>
        <strain evidence="3 4">DSM 16268</strain>
    </source>
</reference>
<accession>A0A7W9FP39</accession>
<evidence type="ECO:0000313" key="3">
    <source>
        <dbReference type="EMBL" id="MBB5754188.1"/>
    </source>
</evidence>
<evidence type="ECO:0000313" key="4">
    <source>
        <dbReference type="Proteomes" id="UP000523821"/>
    </source>
</evidence>
<keyword evidence="1" id="KW-0472">Membrane</keyword>
<feature type="transmembrane region" description="Helical" evidence="1">
    <location>
        <begin position="242"/>
        <end position="264"/>
    </location>
</feature>
<proteinExistence type="predicted"/>
<comment type="caution">
    <text evidence="3">The sequence shown here is derived from an EMBL/GenBank/DDBJ whole genome shotgun (WGS) entry which is preliminary data.</text>
</comment>
<dbReference type="InterPro" id="IPR012429">
    <property type="entry name" value="HGSNAT_cat"/>
</dbReference>
<dbReference type="Pfam" id="PF07786">
    <property type="entry name" value="HGSNAT_cat"/>
    <property type="match status" value="1"/>
</dbReference>
<organism evidence="3 4">
    <name type="scientific">Prosthecomicrobium pneumaticum</name>
    <dbReference type="NCBI Taxonomy" id="81895"/>
    <lineage>
        <taxon>Bacteria</taxon>
        <taxon>Pseudomonadati</taxon>
        <taxon>Pseudomonadota</taxon>
        <taxon>Alphaproteobacteria</taxon>
        <taxon>Hyphomicrobiales</taxon>
        <taxon>Kaistiaceae</taxon>
        <taxon>Prosthecomicrobium</taxon>
    </lineage>
</organism>
<keyword evidence="1" id="KW-0812">Transmembrane</keyword>
<evidence type="ECO:0000256" key="1">
    <source>
        <dbReference type="SAM" id="Phobius"/>
    </source>
</evidence>
<feature type="transmembrane region" description="Helical" evidence="1">
    <location>
        <begin position="102"/>
        <end position="121"/>
    </location>
</feature>
<feature type="transmembrane region" description="Helical" evidence="1">
    <location>
        <begin position="71"/>
        <end position="90"/>
    </location>
</feature>
<evidence type="ECO:0000259" key="2">
    <source>
        <dbReference type="Pfam" id="PF07786"/>
    </source>
</evidence>
<feature type="transmembrane region" description="Helical" evidence="1">
    <location>
        <begin position="193"/>
        <end position="214"/>
    </location>
</feature>
<dbReference type="Proteomes" id="UP000523821">
    <property type="component" value="Unassembled WGS sequence"/>
</dbReference>
<dbReference type="RefSeq" id="WP_183857648.1">
    <property type="nucleotide sequence ID" value="NZ_JACHOO010000007.1"/>
</dbReference>
<keyword evidence="4" id="KW-1185">Reference proteome</keyword>
<feature type="transmembrane region" description="Helical" evidence="1">
    <location>
        <begin position="31"/>
        <end position="51"/>
    </location>
</feature>
<gene>
    <name evidence="3" type="ORF">GGQ63_003269</name>
</gene>